<evidence type="ECO:0000313" key="2">
    <source>
        <dbReference type="Proteomes" id="UP000315017"/>
    </source>
</evidence>
<organism evidence="1 2">
    <name type="scientific">Anatilimnocola aggregata</name>
    <dbReference type="NCBI Taxonomy" id="2528021"/>
    <lineage>
        <taxon>Bacteria</taxon>
        <taxon>Pseudomonadati</taxon>
        <taxon>Planctomycetota</taxon>
        <taxon>Planctomycetia</taxon>
        <taxon>Pirellulales</taxon>
        <taxon>Pirellulaceae</taxon>
        <taxon>Anatilimnocola</taxon>
    </lineage>
</organism>
<name>A0A517YFC0_9BACT</name>
<protein>
    <submittedName>
        <fullName evidence="1">Uncharacterized protein</fullName>
    </submittedName>
</protein>
<reference evidence="1 2" key="1">
    <citation type="submission" date="2019-02" db="EMBL/GenBank/DDBJ databases">
        <title>Deep-cultivation of Planctomycetes and their phenomic and genomic characterization uncovers novel biology.</title>
        <authorList>
            <person name="Wiegand S."/>
            <person name="Jogler M."/>
            <person name="Boedeker C."/>
            <person name="Pinto D."/>
            <person name="Vollmers J."/>
            <person name="Rivas-Marin E."/>
            <person name="Kohn T."/>
            <person name="Peeters S.H."/>
            <person name="Heuer A."/>
            <person name="Rast P."/>
            <person name="Oberbeckmann S."/>
            <person name="Bunk B."/>
            <person name="Jeske O."/>
            <person name="Meyerdierks A."/>
            <person name="Storesund J.E."/>
            <person name="Kallscheuer N."/>
            <person name="Luecker S."/>
            <person name="Lage O.M."/>
            <person name="Pohl T."/>
            <person name="Merkel B.J."/>
            <person name="Hornburger P."/>
            <person name="Mueller R.-W."/>
            <person name="Bruemmer F."/>
            <person name="Labrenz M."/>
            <person name="Spormann A.M."/>
            <person name="Op den Camp H."/>
            <person name="Overmann J."/>
            <person name="Amann R."/>
            <person name="Jetten M.S.M."/>
            <person name="Mascher T."/>
            <person name="Medema M.H."/>
            <person name="Devos D.P."/>
            <person name="Kaster A.-K."/>
            <person name="Ovreas L."/>
            <person name="Rohde M."/>
            <person name="Galperin M.Y."/>
            <person name="Jogler C."/>
        </authorList>
    </citation>
    <scope>NUCLEOTIDE SEQUENCE [LARGE SCALE GENOMIC DNA]</scope>
    <source>
        <strain evidence="1 2">ETA_A8</strain>
    </source>
</reference>
<keyword evidence="2" id="KW-1185">Reference proteome</keyword>
<gene>
    <name evidence="1" type="ORF">ETAA8_39470</name>
</gene>
<evidence type="ECO:0000313" key="1">
    <source>
        <dbReference type="EMBL" id="QDU28842.1"/>
    </source>
</evidence>
<dbReference type="AlphaFoldDB" id="A0A517YFC0"/>
<proteinExistence type="predicted"/>
<dbReference type="Proteomes" id="UP000315017">
    <property type="component" value="Chromosome"/>
</dbReference>
<dbReference type="KEGG" id="aagg:ETAA8_39470"/>
<dbReference type="RefSeq" id="WP_145091798.1">
    <property type="nucleotide sequence ID" value="NZ_CP036274.1"/>
</dbReference>
<sequence length="66" mass="7441">MLFDRPHDLTPDQRRLEVAQLLARGLLRLRQRRRLSGNPMPDNIPLESSAEGLEVPAETVLSVHTG</sequence>
<accession>A0A517YFC0</accession>
<dbReference type="EMBL" id="CP036274">
    <property type="protein sequence ID" value="QDU28842.1"/>
    <property type="molecule type" value="Genomic_DNA"/>
</dbReference>